<dbReference type="PROSITE" id="PS51318">
    <property type="entry name" value="TAT"/>
    <property type="match status" value="1"/>
</dbReference>
<dbReference type="InterPro" id="IPR006311">
    <property type="entry name" value="TAT_signal"/>
</dbReference>
<organism evidence="2 3">
    <name type="scientific">Natribaculum luteum</name>
    <dbReference type="NCBI Taxonomy" id="1586232"/>
    <lineage>
        <taxon>Archaea</taxon>
        <taxon>Methanobacteriati</taxon>
        <taxon>Methanobacteriota</taxon>
        <taxon>Stenosarchaea group</taxon>
        <taxon>Halobacteria</taxon>
        <taxon>Halobacteriales</taxon>
        <taxon>Natrialbaceae</taxon>
        <taxon>Natribaculum</taxon>
    </lineage>
</organism>
<sequence>MTNTRSSITRRQFLTTVGATTVFGIAGCSSSNSTGKMELLSAGSLSIILGNKVGESFEQETGTTFQGEFHGSNAVMRFITSGQKSPDVVASADAGLLRDELQPDYTTWDVVFASNSVGITYNPDTQVGRMLENGTPWYRALREADSEIAMSDPDLDPLGYRTVQMFKLAEEYYDVDGLAQDLINRLEIDPQEAHLLAGIETGDRAAAVCYKNMAVDHGLSFVSLPDELNFSNPEYADHYAQATYTTDEGTTIEGTPVLYNATVLTSADHPENGRRFLSYLLQNRDVLSENGLIVDDRFPRTNGDVPEEVLP</sequence>
<dbReference type="RefSeq" id="WP_246971938.1">
    <property type="nucleotide sequence ID" value="NZ_CP095397.1"/>
</dbReference>
<reference evidence="2 3" key="1">
    <citation type="journal article" date="2014" name="Int. J. Syst. Evol. Microbiol.">
        <title>Complete genome sequence of Corynebacterium casei LMG S-19264T (=DSM 44701T), isolated from a smear-ripened cheese.</title>
        <authorList>
            <consortium name="US DOE Joint Genome Institute (JGI-PGF)"/>
            <person name="Walter F."/>
            <person name="Albersmeier A."/>
            <person name="Kalinowski J."/>
            <person name="Ruckert C."/>
        </authorList>
    </citation>
    <scope>NUCLEOTIDE SEQUENCE [LARGE SCALE GENOMIC DNA]</scope>
    <source>
        <strain evidence="2 3">IBRC-M 10912</strain>
    </source>
</reference>
<dbReference type="Proteomes" id="UP001595821">
    <property type="component" value="Unassembled WGS sequence"/>
</dbReference>
<dbReference type="PANTHER" id="PTHR30632:SF16">
    <property type="entry name" value="MOLYBDATE_TUNGSTATE-BINDING PROTEIN WTPA"/>
    <property type="match status" value="1"/>
</dbReference>
<evidence type="ECO:0000256" key="1">
    <source>
        <dbReference type="ARBA" id="ARBA00009438"/>
    </source>
</evidence>
<accession>A0ABD5P049</accession>
<dbReference type="Pfam" id="PF13531">
    <property type="entry name" value="SBP_bac_11"/>
    <property type="match status" value="1"/>
</dbReference>
<dbReference type="GeneID" id="71852696"/>
<evidence type="ECO:0000313" key="2">
    <source>
        <dbReference type="EMBL" id="MFC4247619.1"/>
    </source>
</evidence>
<dbReference type="PROSITE" id="PS51257">
    <property type="entry name" value="PROKAR_LIPOPROTEIN"/>
    <property type="match status" value="1"/>
</dbReference>
<gene>
    <name evidence="2" type="ORF">ACFOZ7_11615</name>
</gene>
<evidence type="ECO:0000313" key="3">
    <source>
        <dbReference type="Proteomes" id="UP001595821"/>
    </source>
</evidence>
<dbReference type="SUPFAM" id="SSF53850">
    <property type="entry name" value="Periplasmic binding protein-like II"/>
    <property type="match status" value="1"/>
</dbReference>
<dbReference type="CDD" id="cd13540">
    <property type="entry name" value="PBP2_ModA_WtpA"/>
    <property type="match status" value="1"/>
</dbReference>
<proteinExistence type="inferred from homology"/>
<comment type="caution">
    <text evidence="2">The sequence shown here is derived from an EMBL/GenBank/DDBJ whole genome shotgun (WGS) entry which is preliminary data.</text>
</comment>
<dbReference type="PANTHER" id="PTHR30632">
    <property type="entry name" value="MOLYBDATE-BINDING PERIPLASMIC PROTEIN"/>
    <property type="match status" value="1"/>
</dbReference>
<dbReference type="Gene3D" id="3.40.190.10">
    <property type="entry name" value="Periplasmic binding protein-like II"/>
    <property type="match status" value="2"/>
</dbReference>
<protein>
    <submittedName>
        <fullName evidence="2">Extracellular solute-binding protein</fullName>
    </submittedName>
</protein>
<dbReference type="EMBL" id="JBHSDJ010000080">
    <property type="protein sequence ID" value="MFC4247619.1"/>
    <property type="molecule type" value="Genomic_DNA"/>
</dbReference>
<comment type="similarity">
    <text evidence="1">Belongs to the bacterial solute-binding protein 1 family. WtpA subfamily.</text>
</comment>
<name>A0ABD5P049_9EURY</name>
<dbReference type="InterPro" id="IPR050682">
    <property type="entry name" value="ModA/WtpA"/>
</dbReference>
<dbReference type="AlphaFoldDB" id="A0ABD5P049"/>